<dbReference type="EMBL" id="SOAU01000001">
    <property type="protein sequence ID" value="TDT18511.1"/>
    <property type="molecule type" value="Genomic_DNA"/>
</dbReference>
<feature type="region of interest" description="Disordered" evidence="2">
    <location>
        <begin position="361"/>
        <end position="399"/>
    </location>
</feature>
<feature type="compositionally biased region" description="Low complexity" evidence="2">
    <location>
        <begin position="361"/>
        <end position="378"/>
    </location>
</feature>
<evidence type="ECO:0000256" key="1">
    <source>
        <dbReference type="ARBA" id="ARBA00006611"/>
    </source>
</evidence>
<keyword evidence="5" id="KW-1185">Reference proteome</keyword>
<dbReference type="Proteomes" id="UP000294558">
    <property type="component" value="Unassembled WGS sequence"/>
</dbReference>
<dbReference type="InterPro" id="IPR001482">
    <property type="entry name" value="T2SS/T4SS_dom"/>
</dbReference>
<dbReference type="Gene3D" id="3.40.50.300">
    <property type="entry name" value="P-loop containing nucleotide triphosphate hydrolases"/>
    <property type="match status" value="1"/>
</dbReference>
<dbReference type="InterPro" id="IPR027417">
    <property type="entry name" value="P-loop_NTPase"/>
</dbReference>
<comment type="similarity">
    <text evidence="1">Belongs to the GSP E family.</text>
</comment>
<dbReference type="PANTHER" id="PTHR30486:SF16">
    <property type="entry name" value="TWITCHING MOTILITY PROTEIN PILT"/>
    <property type="match status" value="1"/>
</dbReference>
<sequence>MFDPDPTLVTLLQATVNSGSSDLHITVGRAPTARRDGTLVSFENVKVLEPDDTERMVMSLLNDEQVKELEENYQVDFSFGIPGLGRFRANAYNQRNTLALALRVIPFRVRSLEELGAPRAVTTLLNKPYGIVLSVGPTGSGKSTTLAAMVDRINETKPVHILTIEDPIEYLHNHKTAMVNQREVGTDARSFEQGLRSALREDPDVILLGEMRDLESIQIALSLAETGHLVFATLHTNDASQALDRMVDVFPAEKRDQIQTMLAGALQGVVSQRLLPAVSGGRVAAFEVLMGNEAVKNLIREGKSRQLRNVVATGGPDGMQTIEMDLARLVTSGLVTMETAQSISAYPSEIQAQVSTLRSQAQAAATAASGQVATSGSGQNMGAQEEESTEEPTEEPTPA</sequence>
<dbReference type="Pfam" id="PF00437">
    <property type="entry name" value="T2SSE"/>
    <property type="match status" value="1"/>
</dbReference>
<evidence type="ECO:0000313" key="5">
    <source>
        <dbReference type="Proteomes" id="UP000294558"/>
    </source>
</evidence>
<dbReference type="AlphaFoldDB" id="A0A4R7I4H1"/>
<dbReference type="RefSeq" id="WP_133870722.1">
    <property type="nucleotide sequence ID" value="NZ_SOAU01000001.1"/>
</dbReference>
<dbReference type="InterPro" id="IPR050921">
    <property type="entry name" value="T4SS_GSP_E_ATPase"/>
</dbReference>
<proteinExistence type="inferred from homology"/>
<dbReference type="SUPFAM" id="SSF52540">
    <property type="entry name" value="P-loop containing nucleoside triphosphate hydrolases"/>
    <property type="match status" value="1"/>
</dbReference>
<accession>A0A4R7I4H1</accession>
<dbReference type="PROSITE" id="PS00662">
    <property type="entry name" value="T2SP_E"/>
    <property type="match status" value="1"/>
</dbReference>
<organism evidence="4 5">
    <name type="scientific">Ilumatobacter fluminis</name>
    <dbReference type="NCBI Taxonomy" id="467091"/>
    <lineage>
        <taxon>Bacteria</taxon>
        <taxon>Bacillati</taxon>
        <taxon>Actinomycetota</taxon>
        <taxon>Acidimicrobiia</taxon>
        <taxon>Acidimicrobiales</taxon>
        <taxon>Ilumatobacteraceae</taxon>
        <taxon>Ilumatobacter</taxon>
    </lineage>
</organism>
<dbReference type="GO" id="GO:0005524">
    <property type="term" value="F:ATP binding"/>
    <property type="evidence" value="ECO:0007669"/>
    <property type="project" value="InterPro"/>
</dbReference>
<protein>
    <submittedName>
        <fullName evidence="4">Twitching motility protein PilT</fullName>
    </submittedName>
</protein>
<dbReference type="OrthoDB" id="9805147at2"/>
<feature type="domain" description="Bacterial type II secretion system protein E" evidence="3">
    <location>
        <begin position="199"/>
        <end position="213"/>
    </location>
</feature>
<reference evidence="4 5" key="1">
    <citation type="submission" date="2019-03" db="EMBL/GenBank/DDBJ databases">
        <title>Sequencing the genomes of 1000 actinobacteria strains.</title>
        <authorList>
            <person name="Klenk H.-P."/>
        </authorList>
    </citation>
    <scope>NUCLEOTIDE SEQUENCE [LARGE SCALE GENOMIC DNA]</scope>
    <source>
        <strain evidence="4 5">DSM 18936</strain>
    </source>
</reference>
<feature type="compositionally biased region" description="Acidic residues" evidence="2">
    <location>
        <begin position="384"/>
        <end position="399"/>
    </location>
</feature>
<dbReference type="SMART" id="SM00382">
    <property type="entry name" value="AAA"/>
    <property type="match status" value="1"/>
</dbReference>
<comment type="caution">
    <text evidence="4">The sequence shown here is derived from an EMBL/GenBank/DDBJ whole genome shotgun (WGS) entry which is preliminary data.</text>
</comment>
<evidence type="ECO:0000259" key="3">
    <source>
        <dbReference type="PROSITE" id="PS00662"/>
    </source>
</evidence>
<dbReference type="Gene3D" id="3.30.450.90">
    <property type="match status" value="1"/>
</dbReference>
<dbReference type="InterPro" id="IPR006321">
    <property type="entry name" value="PilT/PilU"/>
</dbReference>
<dbReference type="InterPro" id="IPR003593">
    <property type="entry name" value="AAA+_ATPase"/>
</dbReference>
<evidence type="ECO:0000313" key="4">
    <source>
        <dbReference type="EMBL" id="TDT18511.1"/>
    </source>
</evidence>
<dbReference type="NCBIfam" id="TIGR01420">
    <property type="entry name" value="pilT_fam"/>
    <property type="match status" value="1"/>
</dbReference>
<dbReference type="PANTHER" id="PTHR30486">
    <property type="entry name" value="TWITCHING MOTILITY PROTEIN PILT"/>
    <property type="match status" value="1"/>
</dbReference>
<name>A0A4R7I4H1_9ACTN</name>
<evidence type="ECO:0000256" key="2">
    <source>
        <dbReference type="SAM" id="MobiDB-lite"/>
    </source>
</evidence>
<dbReference type="CDD" id="cd01131">
    <property type="entry name" value="PilT"/>
    <property type="match status" value="1"/>
</dbReference>
<gene>
    <name evidence="4" type="ORF">BDK89_4132</name>
</gene>
<dbReference type="GO" id="GO:0016887">
    <property type="term" value="F:ATP hydrolysis activity"/>
    <property type="evidence" value="ECO:0007669"/>
    <property type="project" value="InterPro"/>
</dbReference>